<evidence type="ECO:0000256" key="1">
    <source>
        <dbReference type="ARBA" id="ARBA00004229"/>
    </source>
</evidence>
<reference evidence="7 8" key="1">
    <citation type="submission" date="2014-11" db="EMBL/GenBank/DDBJ databases">
        <authorList>
            <person name="Zhu J."/>
            <person name="Qi W."/>
            <person name="Song R."/>
        </authorList>
    </citation>
    <scope>NUCLEOTIDE SEQUENCE [LARGE SCALE GENOMIC DNA]</scope>
</reference>
<sequence>MKSVICAIALLVVGAHAFVPPTGFQGALRSRGAARPATTMGAVDQLAGADVETGGVWDPLGLSQNEDALSLYRAAELKHGRVCMMAVLGVIVQTYFQLPDPVFNNPRPLEAIVQVWQQRPEAIIQILLAIGATELYFLRQSPEDPPGSLQNFGAAFRPRDEAKFEELQRKELKNGRLAMIGISGMLVQEALTGQGPLEQIQVGHISPFGDGQGYF</sequence>
<protein>
    <submittedName>
        <fullName evidence="7">Uncharacterized protein</fullName>
    </submittedName>
</protein>
<evidence type="ECO:0000256" key="4">
    <source>
        <dbReference type="ARBA" id="ARBA00022640"/>
    </source>
</evidence>
<feature type="binding site" evidence="5">
    <location>
        <position position="170"/>
    </location>
    <ligand>
        <name>chlorophyll a</name>
        <dbReference type="ChEBI" id="CHEBI:58416"/>
        <label>1</label>
    </ligand>
</feature>
<dbReference type="EMBL" id="CDMY01000420">
    <property type="protein sequence ID" value="CEM11606.1"/>
    <property type="molecule type" value="Genomic_DNA"/>
</dbReference>
<dbReference type="InterPro" id="IPR022796">
    <property type="entry name" value="Chloroa_b-bind"/>
</dbReference>
<keyword evidence="4" id="KW-0934">Plastid</keyword>
<evidence type="ECO:0000313" key="7">
    <source>
        <dbReference type="EMBL" id="CEM11606.1"/>
    </source>
</evidence>
<keyword evidence="2" id="KW-0150">Chloroplast</keyword>
<gene>
    <name evidence="7" type="ORF">Vbra_9092</name>
</gene>
<evidence type="ECO:0000256" key="3">
    <source>
        <dbReference type="ARBA" id="ARBA00022531"/>
    </source>
</evidence>
<proteinExistence type="predicted"/>
<feature type="binding site" evidence="5">
    <location>
        <position position="79"/>
    </location>
    <ligand>
        <name>chlorophyll a</name>
        <dbReference type="ChEBI" id="CHEBI:58416"/>
        <label>1</label>
    </ligand>
</feature>
<dbReference type="STRING" id="1169540.A0A0G4FFG9"/>
<feature type="chain" id="PRO_5005188534" evidence="6">
    <location>
        <begin position="18"/>
        <end position="215"/>
    </location>
</feature>
<feature type="binding site" evidence="5">
    <location>
        <position position="63"/>
    </location>
    <ligand>
        <name>chlorophyll a</name>
        <dbReference type="ChEBI" id="CHEBI:58416"/>
        <label>1</label>
    </ligand>
</feature>
<evidence type="ECO:0000256" key="5">
    <source>
        <dbReference type="PIRSR" id="PIRSR601344-1"/>
    </source>
</evidence>
<name>A0A0G4FFG9_VITBC</name>
<feature type="binding site" evidence="5">
    <location>
        <position position="57"/>
    </location>
    <ligand>
        <name>chlorophyll a</name>
        <dbReference type="ChEBI" id="CHEBI:58416"/>
        <label>1</label>
    </ligand>
</feature>
<dbReference type="InParanoid" id="A0A0G4FFG9"/>
<evidence type="ECO:0000256" key="2">
    <source>
        <dbReference type="ARBA" id="ARBA00022528"/>
    </source>
</evidence>
<dbReference type="VEuPathDB" id="CryptoDB:Vbra_9092"/>
<accession>A0A0G4FFG9</accession>
<keyword evidence="3" id="KW-0602">Photosynthesis</keyword>
<dbReference type="GO" id="GO:0009765">
    <property type="term" value="P:photosynthesis, light harvesting"/>
    <property type="evidence" value="ECO:0007669"/>
    <property type="project" value="InterPro"/>
</dbReference>
<dbReference type="AlphaFoldDB" id="A0A0G4FFG9"/>
<feature type="binding site" description="axial binding residue" evidence="5">
    <location>
        <position position="176"/>
    </location>
    <ligand>
        <name>chlorophyll b</name>
        <dbReference type="ChEBI" id="CHEBI:61721"/>
        <label>3</label>
    </ligand>
    <ligandPart>
        <name>Mg</name>
        <dbReference type="ChEBI" id="CHEBI:25107"/>
    </ligandPart>
</feature>
<evidence type="ECO:0000256" key="6">
    <source>
        <dbReference type="SAM" id="SignalP"/>
    </source>
</evidence>
<dbReference type="GO" id="GO:0016020">
    <property type="term" value="C:membrane"/>
    <property type="evidence" value="ECO:0007669"/>
    <property type="project" value="InterPro"/>
</dbReference>
<feature type="binding site" evidence="5">
    <location>
        <position position="188"/>
    </location>
    <ligand>
        <name>chlorophyll a</name>
        <dbReference type="ChEBI" id="CHEBI:58416"/>
        <label>1</label>
    </ligand>
</feature>
<dbReference type="SUPFAM" id="SSF103511">
    <property type="entry name" value="Chlorophyll a-b binding protein"/>
    <property type="match status" value="1"/>
</dbReference>
<feature type="binding site" evidence="5">
    <location>
        <position position="171"/>
    </location>
    <ligand>
        <name>chlorophyll a</name>
        <dbReference type="ChEBI" id="CHEBI:58416"/>
        <label>1</label>
    </ligand>
</feature>
<dbReference type="OMA" id="HFTHWND"/>
<dbReference type="Proteomes" id="UP000041254">
    <property type="component" value="Unassembled WGS sequence"/>
</dbReference>
<feature type="binding site" description="axial binding residue" evidence="5">
    <location>
        <position position="143"/>
    </location>
    <ligand>
        <name>chlorophyll b</name>
        <dbReference type="ChEBI" id="CHEBI:61721"/>
        <label>1</label>
    </ligand>
    <ligandPart>
        <name>Mg</name>
        <dbReference type="ChEBI" id="CHEBI:25107"/>
    </ligandPart>
</feature>
<dbReference type="OrthoDB" id="413410at2759"/>
<dbReference type="Pfam" id="PF00504">
    <property type="entry name" value="Chloroa_b-bind"/>
    <property type="match status" value="1"/>
</dbReference>
<feature type="binding site" evidence="5">
    <location>
        <position position="174"/>
    </location>
    <ligand>
        <name>chlorophyll a</name>
        <dbReference type="ChEBI" id="CHEBI:58416"/>
        <label>1</label>
    </ligand>
</feature>
<dbReference type="GO" id="GO:0016168">
    <property type="term" value="F:chlorophyll binding"/>
    <property type="evidence" value="ECO:0007669"/>
    <property type="project" value="UniProtKB-KW"/>
</dbReference>
<feature type="binding site" description="axial binding residue" evidence="5">
    <location>
        <position position="149"/>
    </location>
    <ligand>
        <name>chlorophyll b</name>
        <dbReference type="ChEBI" id="CHEBI:61721"/>
        <label>1</label>
    </ligand>
    <ligandPart>
        <name>Mg</name>
        <dbReference type="ChEBI" id="CHEBI:25107"/>
    </ligandPart>
</feature>
<keyword evidence="6" id="KW-0732">Signal</keyword>
<dbReference type="PANTHER" id="PTHR21649">
    <property type="entry name" value="CHLOROPHYLL A/B BINDING PROTEIN"/>
    <property type="match status" value="1"/>
</dbReference>
<feature type="binding site" evidence="5">
    <location>
        <position position="76"/>
    </location>
    <ligand>
        <name>chlorophyll a</name>
        <dbReference type="ChEBI" id="CHEBI:58416"/>
        <label>1</label>
    </ligand>
</feature>
<organism evidence="7 8">
    <name type="scientific">Vitrella brassicaformis (strain CCMP3155)</name>
    <dbReference type="NCBI Taxonomy" id="1169540"/>
    <lineage>
        <taxon>Eukaryota</taxon>
        <taxon>Sar</taxon>
        <taxon>Alveolata</taxon>
        <taxon>Colpodellida</taxon>
        <taxon>Vitrellaceae</taxon>
        <taxon>Vitrella</taxon>
    </lineage>
</organism>
<evidence type="ECO:0000313" key="8">
    <source>
        <dbReference type="Proteomes" id="UP000041254"/>
    </source>
</evidence>
<feature type="signal peptide" evidence="6">
    <location>
        <begin position="1"/>
        <end position="17"/>
    </location>
</feature>
<dbReference type="PhylomeDB" id="A0A0G4FFG9"/>
<feature type="binding site" description="axial binding residue" evidence="5">
    <location>
        <position position="81"/>
    </location>
    <ligand>
        <name>chlorophyll b</name>
        <dbReference type="ChEBI" id="CHEBI:61721"/>
        <label>1</label>
    </ligand>
    <ligandPart>
        <name>Mg</name>
        <dbReference type="ChEBI" id="CHEBI:25107"/>
    </ligandPart>
</feature>
<dbReference type="Gene3D" id="1.10.3460.10">
    <property type="entry name" value="Chlorophyll a/b binding protein domain"/>
    <property type="match status" value="1"/>
</dbReference>
<dbReference type="InterPro" id="IPR001344">
    <property type="entry name" value="Chloro_AB-bd_pln"/>
</dbReference>
<keyword evidence="5" id="KW-0157">Chromophore</keyword>
<keyword evidence="8" id="KW-1185">Reference proteome</keyword>
<keyword evidence="5" id="KW-0148">Chlorophyll</keyword>
<dbReference type="GO" id="GO:0009507">
    <property type="term" value="C:chloroplast"/>
    <property type="evidence" value="ECO:0007669"/>
    <property type="project" value="UniProtKB-SubCell"/>
</dbReference>
<comment type="subcellular location">
    <subcellularLocation>
        <location evidence="1">Plastid</location>
        <location evidence="1">Chloroplast</location>
    </subcellularLocation>
</comment>